<dbReference type="InterPro" id="IPR050205">
    <property type="entry name" value="CDPK_Ser/Thr_kinases"/>
</dbReference>
<dbReference type="FunFam" id="3.30.200.20:FF:000042">
    <property type="entry name" value="Aurora kinase A"/>
    <property type="match status" value="1"/>
</dbReference>
<evidence type="ECO:0000256" key="8">
    <source>
        <dbReference type="RuleBase" id="RU000304"/>
    </source>
</evidence>
<dbReference type="PROSITE" id="PS50011">
    <property type="entry name" value="PROTEIN_KINASE_DOM"/>
    <property type="match status" value="1"/>
</dbReference>
<dbReference type="Gene3D" id="3.30.200.20">
    <property type="entry name" value="Phosphorylase Kinase, domain 1"/>
    <property type="match status" value="1"/>
</dbReference>
<organism evidence="10 11">
    <name type="scientific">Dillenia turbinata</name>
    <dbReference type="NCBI Taxonomy" id="194707"/>
    <lineage>
        <taxon>Eukaryota</taxon>
        <taxon>Viridiplantae</taxon>
        <taxon>Streptophyta</taxon>
        <taxon>Embryophyta</taxon>
        <taxon>Tracheophyta</taxon>
        <taxon>Spermatophyta</taxon>
        <taxon>Magnoliopsida</taxon>
        <taxon>eudicotyledons</taxon>
        <taxon>Gunneridae</taxon>
        <taxon>Pentapetalae</taxon>
        <taxon>Dilleniales</taxon>
        <taxon>Dilleniaceae</taxon>
        <taxon>Dillenia</taxon>
    </lineage>
</organism>
<dbReference type="PIRSF" id="PIRSF000654">
    <property type="entry name" value="Integrin-linked_kinase"/>
    <property type="match status" value="1"/>
</dbReference>
<gene>
    <name evidence="10" type="ORF">RJ641_020467</name>
</gene>
<accession>A0AAN8UGV0</accession>
<feature type="binding site" evidence="7">
    <location>
        <position position="38"/>
    </location>
    <ligand>
        <name>ATP</name>
        <dbReference type="ChEBI" id="CHEBI:30616"/>
    </ligand>
</feature>
<comment type="caution">
    <text evidence="10">The sequence shown here is derived from an EMBL/GenBank/DDBJ whole genome shotgun (WGS) entry which is preliminary data.</text>
</comment>
<keyword evidence="4 7" id="KW-0547">Nucleotide-binding</keyword>
<evidence type="ECO:0000256" key="2">
    <source>
        <dbReference type="ARBA" id="ARBA00022527"/>
    </source>
</evidence>
<keyword evidence="11" id="KW-1185">Reference proteome</keyword>
<keyword evidence="6 7" id="KW-0067">ATP-binding</keyword>
<evidence type="ECO:0000256" key="6">
    <source>
        <dbReference type="ARBA" id="ARBA00022840"/>
    </source>
</evidence>
<dbReference type="PANTHER" id="PTHR24349">
    <property type="entry name" value="SERINE/THREONINE-PROTEIN KINASE"/>
    <property type="match status" value="1"/>
</dbReference>
<evidence type="ECO:0000256" key="3">
    <source>
        <dbReference type="ARBA" id="ARBA00022679"/>
    </source>
</evidence>
<evidence type="ECO:0000313" key="10">
    <source>
        <dbReference type="EMBL" id="KAK6915350.1"/>
    </source>
</evidence>
<dbReference type="SUPFAM" id="SSF56112">
    <property type="entry name" value="Protein kinase-like (PK-like)"/>
    <property type="match status" value="1"/>
</dbReference>
<evidence type="ECO:0000256" key="4">
    <source>
        <dbReference type="ARBA" id="ARBA00022741"/>
    </source>
</evidence>
<dbReference type="EMBL" id="JBAMMX010000025">
    <property type="protein sequence ID" value="KAK6915350.1"/>
    <property type="molecule type" value="Genomic_DNA"/>
</dbReference>
<dbReference type="PROSITE" id="PS00107">
    <property type="entry name" value="PROTEIN_KINASE_ATP"/>
    <property type="match status" value="1"/>
</dbReference>
<comment type="similarity">
    <text evidence="1">Belongs to the protein kinase superfamily. CAMK Ser/Thr protein kinase family. CaMK subfamily.</text>
</comment>
<dbReference type="AlphaFoldDB" id="A0AAN8UGV0"/>
<keyword evidence="2 8" id="KW-0723">Serine/threonine-protein kinase</keyword>
<dbReference type="InterPro" id="IPR011009">
    <property type="entry name" value="Kinase-like_dom_sf"/>
</dbReference>
<evidence type="ECO:0000256" key="7">
    <source>
        <dbReference type="PROSITE-ProRule" id="PRU10141"/>
    </source>
</evidence>
<dbReference type="PROSITE" id="PS00108">
    <property type="entry name" value="PROTEIN_KINASE_ST"/>
    <property type="match status" value="1"/>
</dbReference>
<evidence type="ECO:0000259" key="9">
    <source>
        <dbReference type="PROSITE" id="PS50011"/>
    </source>
</evidence>
<dbReference type="SMART" id="SM00220">
    <property type="entry name" value="S_TKc"/>
    <property type="match status" value="1"/>
</dbReference>
<dbReference type="InterPro" id="IPR017441">
    <property type="entry name" value="Protein_kinase_ATP_BS"/>
</dbReference>
<dbReference type="InterPro" id="IPR000719">
    <property type="entry name" value="Prot_kinase_dom"/>
</dbReference>
<feature type="domain" description="Protein kinase" evidence="9">
    <location>
        <begin position="9"/>
        <end position="266"/>
    </location>
</feature>
<dbReference type="Proteomes" id="UP001370490">
    <property type="component" value="Unassembled WGS sequence"/>
</dbReference>
<dbReference type="Gene3D" id="1.10.510.10">
    <property type="entry name" value="Transferase(Phosphotransferase) domain 1"/>
    <property type="match status" value="1"/>
</dbReference>
<dbReference type="GO" id="GO:0005524">
    <property type="term" value="F:ATP binding"/>
    <property type="evidence" value="ECO:0007669"/>
    <property type="project" value="UniProtKB-UniRule"/>
</dbReference>
<dbReference type="CDD" id="cd05117">
    <property type="entry name" value="STKc_CAMK"/>
    <property type="match status" value="1"/>
</dbReference>
<keyword evidence="5 10" id="KW-0418">Kinase</keyword>
<keyword evidence="3" id="KW-0808">Transferase</keyword>
<evidence type="ECO:0000313" key="11">
    <source>
        <dbReference type="Proteomes" id="UP001370490"/>
    </source>
</evidence>
<evidence type="ECO:0000256" key="5">
    <source>
        <dbReference type="ARBA" id="ARBA00022777"/>
    </source>
</evidence>
<reference evidence="10 11" key="1">
    <citation type="submission" date="2023-12" db="EMBL/GenBank/DDBJ databases">
        <title>A high-quality genome assembly for Dillenia turbinata (Dilleniales).</title>
        <authorList>
            <person name="Chanderbali A."/>
        </authorList>
    </citation>
    <scope>NUCLEOTIDE SEQUENCE [LARGE SCALE GENOMIC DNA]</scope>
    <source>
        <strain evidence="10">LSX21</strain>
        <tissue evidence="10">Leaf</tissue>
    </source>
</reference>
<dbReference type="FunFam" id="1.10.510.10:FF:000600">
    <property type="entry name" value="Phosphoenolpyruvate carboxylase kinase 2"/>
    <property type="match status" value="1"/>
</dbReference>
<dbReference type="GO" id="GO:0004674">
    <property type="term" value="F:protein serine/threonine kinase activity"/>
    <property type="evidence" value="ECO:0007669"/>
    <property type="project" value="UniProtKB-KW"/>
</dbReference>
<proteinExistence type="inferred from homology"/>
<protein>
    <submittedName>
        <fullName evidence="10">Protein kinase domain</fullName>
    </submittedName>
</protein>
<evidence type="ECO:0000256" key="1">
    <source>
        <dbReference type="ARBA" id="ARBA00005354"/>
    </source>
</evidence>
<name>A0AAN8UGV0_9MAGN</name>
<dbReference type="InterPro" id="IPR008271">
    <property type="entry name" value="Ser/Thr_kinase_AS"/>
</dbReference>
<dbReference type="Pfam" id="PF00069">
    <property type="entry name" value="Pkinase"/>
    <property type="match status" value="1"/>
</dbReference>
<sequence length="279" mass="31778">MSLSLKKDYQVCEEIGRGRFGVVSRCFSTLTGNSFACKSIDKTQLLDEIDRECLDKETKIMNHVVGYENIVNLVDVFEDETHLYMILDLCQEQTLYDRILQINRSFSETEACAIFTQLIGAIGHCHRRGVAHRDLKPDNILFDQWNNLKLADFGSADWVNGDEKMEGIVGTPYYVAPEVILGREYNEKVDVWSAGVILYIMLAGIPPFYGESPEEIFEAVIRGNLRFPPRIFRSVSSSAKDLIRKMLCRDVSRRLSGEQVLRHPWIISGGETRAMVDLT</sequence>